<dbReference type="RefSeq" id="WP_338537173.1">
    <property type="nucleotide sequence ID" value="NZ_AP028654.1"/>
</dbReference>
<dbReference type="Pfam" id="PF03009">
    <property type="entry name" value="GDPD"/>
    <property type="match status" value="1"/>
</dbReference>
<evidence type="ECO:0000259" key="2">
    <source>
        <dbReference type="PROSITE" id="PS51704"/>
    </source>
</evidence>
<keyword evidence="4" id="KW-1185">Reference proteome</keyword>
<evidence type="ECO:0000313" key="3">
    <source>
        <dbReference type="EMBL" id="BEP28871.1"/>
    </source>
</evidence>
<feature type="transmembrane region" description="Helical" evidence="1">
    <location>
        <begin position="322"/>
        <end position="342"/>
    </location>
</feature>
<dbReference type="InterPro" id="IPR030395">
    <property type="entry name" value="GP_PDE_dom"/>
</dbReference>
<dbReference type="PROSITE" id="PS51704">
    <property type="entry name" value="GP_PDE"/>
    <property type="match status" value="1"/>
</dbReference>
<dbReference type="PANTHER" id="PTHR46211">
    <property type="entry name" value="GLYCEROPHOSPHORYL DIESTER PHOSPHODIESTERASE"/>
    <property type="match status" value="1"/>
</dbReference>
<feature type="transmembrane region" description="Helical" evidence="1">
    <location>
        <begin position="31"/>
        <end position="49"/>
    </location>
</feature>
<feature type="transmembrane region" description="Helical" evidence="1">
    <location>
        <begin position="172"/>
        <end position="199"/>
    </location>
</feature>
<sequence length="592" mass="67900">MKEILKEYLKCINILRNNYIRFIKYQLTTKILISIILLPVFYWIVNFLMQSKGYGYLTNGLIKNFLFSYQGIFIILFAVAFGLVIILIEYGGLILISYQSISEKKETSYLNVLKYSISKIKYLIGIDGFLLTFYLLLMVPLLNQFFDISIFNSIKIPGFIMDDINSKLINQIYLGLVLIIFLILSIRWIFVMHIIVLENESIKHPLKKSGKLLKNNFKEFIKFLFFITIFNIVISLIIVLLVFFISFIILQLIPTEYMDMASAIVTSVISMFFTIIAFIYSPLNVILLTKFYLNINNNSININLTNKCKISIIDKIFKRKKLLILIFTIVIVAFSFISYEMIDNVKYNVKITAHRGSTFEAPENTISAIKKAIENGADFVEFDVRETKDHKVILLHDGTFKRTTGLDKAPYELTLKEIQKLDAGSFFSREYAGEKIPTLEEVIDYAKGKIKLNIEIKTDPNSVNLVKEVAKIIEDKKMINSCVVTSLDYDALLEIKEINPKIKTGYIIFVAIGDLSKLNVDFYSIEESYVTDTIVENAHKSGRGVYIWTINSEESMNNAIKLGVDNIITDNVKELKSILKLNKSLIKSSSGK</sequence>
<evidence type="ECO:0000256" key="1">
    <source>
        <dbReference type="SAM" id="Phobius"/>
    </source>
</evidence>
<dbReference type="Pfam" id="PF10110">
    <property type="entry name" value="GPDPase_memb"/>
    <property type="match status" value="1"/>
</dbReference>
<dbReference type="InterPro" id="IPR018476">
    <property type="entry name" value="GlyceroP-diester-Pdiesterase_M"/>
</dbReference>
<dbReference type="GO" id="GO:0008081">
    <property type="term" value="F:phosphoric diester hydrolase activity"/>
    <property type="evidence" value="ECO:0007669"/>
    <property type="project" value="InterPro"/>
</dbReference>
<dbReference type="CDD" id="cd08579">
    <property type="entry name" value="GDPD_memb_like"/>
    <property type="match status" value="1"/>
</dbReference>
<feature type="transmembrane region" description="Helical" evidence="1">
    <location>
        <begin position="122"/>
        <end position="142"/>
    </location>
</feature>
<gene>
    <name evidence="3" type="ORF">HLPR_12020</name>
</gene>
<name>A0AAU9E303_9FIRM</name>
<feature type="transmembrane region" description="Helical" evidence="1">
    <location>
        <begin position="69"/>
        <end position="101"/>
    </location>
</feature>
<dbReference type="KEGG" id="hprf:HLPR_12020"/>
<dbReference type="PANTHER" id="PTHR46211:SF8">
    <property type="entry name" value="PHOSPHODIESTERASE"/>
    <property type="match status" value="1"/>
</dbReference>
<feature type="transmembrane region" description="Helical" evidence="1">
    <location>
        <begin position="220"/>
        <end position="249"/>
    </location>
</feature>
<dbReference type="EMBL" id="AP028654">
    <property type="protein sequence ID" value="BEP28871.1"/>
    <property type="molecule type" value="Genomic_DNA"/>
</dbReference>
<organism evidence="3 4">
    <name type="scientific">Helicovermis profundi</name>
    <dbReference type="NCBI Taxonomy" id="3065157"/>
    <lineage>
        <taxon>Bacteria</taxon>
        <taxon>Bacillati</taxon>
        <taxon>Bacillota</taxon>
        <taxon>Clostridia</taxon>
        <taxon>Helicovermis</taxon>
    </lineage>
</organism>
<keyword evidence="1" id="KW-0472">Membrane</keyword>
<dbReference type="Proteomes" id="UP001321786">
    <property type="component" value="Chromosome"/>
</dbReference>
<dbReference type="Gene3D" id="3.20.20.190">
    <property type="entry name" value="Phosphatidylinositol (PI) phosphodiesterase"/>
    <property type="match status" value="1"/>
</dbReference>
<dbReference type="InterPro" id="IPR017946">
    <property type="entry name" value="PLC-like_Pdiesterase_TIM-brl"/>
</dbReference>
<dbReference type="GO" id="GO:0006629">
    <property type="term" value="P:lipid metabolic process"/>
    <property type="evidence" value="ECO:0007669"/>
    <property type="project" value="InterPro"/>
</dbReference>
<accession>A0AAU9E303</accession>
<dbReference type="SUPFAM" id="SSF51695">
    <property type="entry name" value="PLC-like phosphodiesterases"/>
    <property type="match status" value="1"/>
</dbReference>
<protein>
    <submittedName>
        <fullName evidence="3">Glycerophosphodiester phosphodiesterase</fullName>
    </submittedName>
</protein>
<feature type="transmembrane region" description="Helical" evidence="1">
    <location>
        <begin position="261"/>
        <end position="280"/>
    </location>
</feature>
<proteinExistence type="predicted"/>
<reference evidence="3 4" key="1">
    <citation type="submission" date="2023-08" db="EMBL/GenBank/DDBJ databases">
        <title>Helicovermis profunda gen. nov., sp. nov., a novel mesophilic, fermentative bacterium within the Bacillota from a deep-sea hydrothermal vent chimney.</title>
        <authorList>
            <person name="Miyazaki U."/>
            <person name="Mizutani D."/>
            <person name="Hashimoto Y."/>
            <person name="Tame A."/>
            <person name="Sawayama S."/>
            <person name="Miyazaki J."/>
            <person name="Takai K."/>
            <person name="Nakagawa S."/>
        </authorList>
    </citation>
    <scope>NUCLEOTIDE SEQUENCE [LARGE SCALE GENOMIC DNA]</scope>
    <source>
        <strain evidence="3 4">S502</strain>
    </source>
</reference>
<dbReference type="AlphaFoldDB" id="A0AAU9E303"/>
<keyword evidence="1" id="KW-0812">Transmembrane</keyword>
<feature type="domain" description="GP-PDE" evidence="2">
    <location>
        <begin position="349"/>
        <end position="579"/>
    </location>
</feature>
<keyword evidence="1" id="KW-1133">Transmembrane helix</keyword>
<evidence type="ECO:0000313" key="4">
    <source>
        <dbReference type="Proteomes" id="UP001321786"/>
    </source>
</evidence>